<comment type="caution">
    <text evidence="2">The sequence shown here is derived from an EMBL/GenBank/DDBJ whole genome shotgun (WGS) entry which is preliminary data.</text>
</comment>
<dbReference type="EMBL" id="QPIZ01000001">
    <property type="protein sequence ID" value="RCW39257.1"/>
    <property type="molecule type" value="Genomic_DNA"/>
</dbReference>
<feature type="chain" id="PRO_5016918794" description="Secreted protein (Por secretion system target)" evidence="1">
    <location>
        <begin position="19"/>
        <end position="259"/>
    </location>
</feature>
<sequence length="259" mass="29521">MRFLWIFLFSMFAASLFAGEIEINGSYQGDNLYVQNPYAESGVGFCVFEVMVNGQTTTDEINSSSFEIDLTVFRFAIGEPVQVVIKYKEGCQPAVINPEVLAPRASFKTIDIAVNQDNLIWKTNHEAGSLPFIVEQYRWNKWVQVGSVNGKGVPGTHEYRIPVRMHSGENRFRVRQTDHNNKRQLSPEVVLEKNKPVVSIASMKVEDSLVFSEPTLYEIYDIQGRIVFKGYDDSVSVQGLERGDYYLNFDNQMSIFTKQ</sequence>
<evidence type="ECO:0000313" key="3">
    <source>
        <dbReference type="Proteomes" id="UP000252733"/>
    </source>
</evidence>
<dbReference type="Proteomes" id="UP000252733">
    <property type="component" value="Unassembled WGS sequence"/>
</dbReference>
<proteinExistence type="predicted"/>
<protein>
    <recommendedName>
        <fullName evidence="4">Secreted protein (Por secretion system target)</fullName>
    </recommendedName>
</protein>
<dbReference type="AlphaFoldDB" id="A0A368VD93"/>
<name>A0A368VD93_9BACT</name>
<evidence type="ECO:0000256" key="1">
    <source>
        <dbReference type="SAM" id="SignalP"/>
    </source>
</evidence>
<evidence type="ECO:0008006" key="4">
    <source>
        <dbReference type="Google" id="ProtNLM"/>
    </source>
</evidence>
<keyword evidence="3" id="KW-1185">Reference proteome</keyword>
<dbReference type="RefSeq" id="WP_114436107.1">
    <property type="nucleotide sequence ID" value="NZ_QPIZ01000001.1"/>
</dbReference>
<feature type="signal peptide" evidence="1">
    <location>
        <begin position="1"/>
        <end position="18"/>
    </location>
</feature>
<keyword evidence="1" id="KW-0732">Signal</keyword>
<gene>
    <name evidence="2" type="ORF">DFO77_10125</name>
</gene>
<evidence type="ECO:0000313" key="2">
    <source>
        <dbReference type="EMBL" id="RCW39257.1"/>
    </source>
</evidence>
<reference evidence="2 3" key="1">
    <citation type="submission" date="2018-07" db="EMBL/GenBank/DDBJ databases">
        <title>Freshwater and sediment microbial communities from various areas in North America, analyzing microbe dynamics in response to fracking.</title>
        <authorList>
            <person name="Lamendella R."/>
        </authorList>
    </citation>
    <scope>NUCLEOTIDE SEQUENCE [LARGE SCALE GENOMIC DNA]</scope>
    <source>
        <strain evidence="2 3">160A</strain>
    </source>
</reference>
<organism evidence="2 3">
    <name type="scientific">Marinilabilia salmonicolor</name>
    <dbReference type="NCBI Taxonomy" id="989"/>
    <lineage>
        <taxon>Bacteria</taxon>
        <taxon>Pseudomonadati</taxon>
        <taxon>Bacteroidota</taxon>
        <taxon>Bacteroidia</taxon>
        <taxon>Marinilabiliales</taxon>
        <taxon>Marinilabiliaceae</taxon>
        <taxon>Marinilabilia</taxon>
    </lineage>
</organism>
<accession>A0A368VD93</accession>